<evidence type="ECO:0000256" key="1">
    <source>
        <dbReference type="ARBA" id="ARBA00004123"/>
    </source>
</evidence>
<dbReference type="InterPro" id="IPR005202">
    <property type="entry name" value="TF_GRAS"/>
</dbReference>
<keyword evidence="2" id="KW-0805">Transcription regulation</keyword>
<evidence type="ECO:0000256" key="4">
    <source>
        <dbReference type="ARBA" id="ARBA00023242"/>
    </source>
</evidence>
<sequence length="144" mass="17049">MNPDVFIHGVVNGAYSAPFFITRFREALFHFSTLFDMLEANVPREVPERVLFERDIFGWEAMNVIACEGAERIERPETYKQWKMRIQRAGFRQLPVNREIFTTAKERVQALHHKDFVIDEDSRWLLQGWKGRIVYALSSWKPDS</sequence>
<reference evidence="6" key="1">
    <citation type="journal article" date="2023" name="Mol. Ecol. Resour.">
        <title>Chromosome-level genome assembly of a triploid poplar Populus alba 'Berolinensis'.</title>
        <authorList>
            <person name="Chen S."/>
            <person name="Yu Y."/>
            <person name="Wang X."/>
            <person name="Wang S."/>
            <person name="Zhang T."/>
            <person name="Zhou Y."/>
            <person name="He R."/>
            <person name="Meng N."/>
            <person name="Wang Y."/>
            <person name="Liu W."/>
            <person name="Liu Z."/>
            <person name="Liu J."/>
            <person name="Guo Q."/>
            <person name="Huang H."/>
            <person name="Sederoff R.R."/>
            <person name="Wang G."/>
            <person name="Qu G."/>
            <person name="Chen S."/>
        </authorList>
    </citation>
    <scope>NUCLEOTIDE SEQUENCE</scope>
    <source>
        <strain evidence="6">SC-2020</strain>
    </source>
</reference>
<organism evidence="6 7">
    <name type="scientific">Populus alba x Populus x berolinensis</name>
    <dbReference type="NCBI Taxonomy" id="444605"/>
    <lineage>
        <taxon>Eukaryota</taxon>
        <taxon>Viridiplantae</taxon>
        <taxon>Streptophyta</taxon>
        <taxon>Embryophyta</taxon>
        <taxon>Tracheophyta</taxon>
        <taxon>Spermatophyta</taxon>
        <taxon>Magnoliopsida</taxon>
        <taxon>eudicotyledons</taxon>
        <taxon>Gunneridae</taxon>
        <taxon>Pentapetalae</taxon>
        <taxon>rosids</taxon>
        <taxon>fabids</taxon>
        <taxon>Malpighiales</taxon>
        <taxon>Salicaceae</taxon>
        <taxon>Saliceae</taxon>
        <taxon>Populus</taxon>
    </lineage>
</organism>
<evidence type="ECO:0000256" key="5">
    <source>
        <dbReference type="PROSITE-ProRule" id="PRU01191"/>
    </source>
</evidence>
<keyword evidence="3" id="KW-0804">Transcription</keyword>
<evidence type="ECO:0000313" key="6">
    <source>
        <dbReference type="EMBL" id="KAJ6983100.1"/>
    </source>
</evidence>
<feature type="region of interest" description="SAW" evidence="5">
    <location>
        <begin position="66"/>
        <end position="141"/>
    </location>
</feature>
<dbReference type="Proteomes" id="UP001164929">
    <property type="component" value="Chromosome 10"/>
</dbReference>
<evidence type="ECO:0000256" key="3">
    <source>
        <dbReference type="ARBA" id="ARBA00023163"/>
    </source>
</evidence>
<dbReference type="AlphaFoldDB" id="A0AAD6MDV9"/>
<dbReference type="EMBL" id="JAQIZT010000010">
    <property type="protein sequence ID" value="KAJ6983100.1"/>
    <property type="molecule type" value="Genomic_DNA"/>
</dbReference>
<comment type="subcellular location">
    <subcellularLocation>
        <location evidence="1">Nucleus</location>
    </subcellularLocation>
</comment>
<comment type="caution">
    <text evidence="5">Lacks conserved residue(s) required for the propagation of feature annotation.</text>
</comment>
<keyword evidence="7" id="KW-1185">Reference proteome</keyword>
<comment type="similarity">
    <text evidence="5">Belongs to the GRAS family.</text>
</comment>
<proteinExistence type="inferred from homology"/>
<dbReference type="PANTHER" id="PTHR31636">
    <property type="entry name" value="OSJNBA0084A10.13 PROTEIN-RELATED"/>
    <property type="match status" value="1"/>
</dbReference>
<dbReference type="GO" id="GO:0005634">
    <property type="term" value="C:nucleus"/>
    <property type="evidence" value="ECO:0007669"/>
    <property type="project" value="UniProtKB-SubCell"/>
</dbReference>
<evidence type="ECO:0000256" key="2">
    <source>
        <dbReference type="ARBA" id="ARBA00023015"/>
    </source>
</evidence>
<accession>A0AAD6MDV9</accession>
<dbReference type="PROSITE" id="PS50985">
    <property type="entry name" value="GRAS"/>
    <property type="match status" value="1"/>
</dbReference>
<protein>
    <submittedName>
        <fullName evidence="6">Uncharacterized protein</fullName>
    </submittedName>
</protein>
<dbReference type="Pfam" id="PF03514">
    <property type="entry name" value="GRAS"/>
    <property type="match status" value="1"/>
</dbReference>
<evidence type="ECO:0000313" key="7">
    <source>
        <dbReference type="Proteomes" id="UP001164929"/>
    </source>
</evidence>
<gene>
    <name evidence="6" type="ORF">NC653_026041</name>
</gene>
<keyword evidence="4" id="KW-0539">Nucleus</keyword>
<comment type="caution">
    <text evidence="6">The sequence shown here is derived from an EMBL/GenBank/DDBJ whole genome shotgun (WGS) entry which is preliminary data.</text>
</comment>
<name>A0AAD6MDV9_9ROSI</name>